<dbReference type="Proteomes" id="UP001597251">
    <property type="component" value="Unassembled WGS sequence"/>
</dbReference>
<accession>A0ABW4BS94</accession>
<feature type="domain" description="Pyridine nucleotide-disulphide oxidoreductase dimerisation" evidence="5">
    <location>
        <begin position="338"/>
        <end position="439"/>
    </location>
</feature>
<dbReference type="InterPro" id="IPR036188">
    <property type="entry name" value="FAD/NAD-bd_sf"/>
</dbReference>
<dbReference type="InterPro" id="IPR004099">
    <property type="entry name" value="Pyr_nucl-diS_OxRdtase_dimer"/>
</dbReference>
<comment type="similarity">
    <text evidence="2">Belongs to the class-I pyridine nucleotide-disulfide oxidoreductase family.</text>
</comment>
<proteinExistence type="inferred from homology"/>
<dbReference type="PANTHER" id="PTHR43014:SF5">
    <property type="entry name" value="GLUTATHIONE REDUCTASE (NADPH)"/>
    <property type="match status" value="1"/>
</dbReference>
<dbReference type="InterPro" id="IPR023753">
    <property type="entry name" value="FAD/NAD-binding_dom"/>
</dbReference>
<protein>
    <submittedName>
        <fullName evidence="7">Dihydrolipoyl dehydrogenase family protein</fullName>
        <ecNumber evidence="7">1.-.-.-</ecNumber>
    </submittedName>
</protein>
<organism evidence="7 8">
    <name type="scientific">Companilactobacillus keshanensis</name>
    <dbReference type="NCBI Taxonomy" id="2486003"/>
    <lineage>
        <taxon>Bacteria</taxon>
        <taxon>Bacillati</taxon>
        <taxon>Bacillota</taxon>
        <taxon>Bacilli</taxon>
        <taxon>Lactobacillales</taxon>
        <taxon>Lactobacillaceae</taxon>
        <taxon>Companilactobacillus</taxon>
    </lineage>
</organism>
<keyword evidence="4" id="KW-0274">FAD</keyword>
<dbReference type="GO" id="GO:0016491">
    <property type="term" value="F:oxidoreductase activity"/>
    <property type="evidence" value="ECO:0007669"/>
    <property type="project" value="UniProtKB-KW"/>
</dbReference>
<evidence type="ECO:0000256" key="1">
    <source>
        <dbReference type="ARBA" id="ARBA00001974"/>
    </source>
</evidence>
<sequence>MVKSNNNYDAIVIGGGPAGLAEAYALKAADKNVAVIENYQWGGTCPNRGCDPKKMLLSGVQARDRIEQLQGKGFSEIPWVNWSEIETFKETYTNKIPKGSRDGIVSAGITAIDGEPKFISSDQVEVNDEVYQANNFVIATGQRPSRLNIAGNENLLTSTDFMNLKSMPKKITFIGAGYIAFELATIASSTGAEVHIVHHNDRPLKEFDKSYVDELVEQLQRRGIQFHFNIDTNAIKKSTNGYTLKANNFSLDSDLIVGATGRIPNVENLALDKANVKFDNKGIQTNGYLQTTNPKIYAIGDVLDKVAPKLTPVAGFEARYVASVIIGSQSHEIAYPATPTLVYGGPELAKVGISAVEARKNPDDYQIVDQDLTKWFTYYRTGEHVAKAKVIFDKDRQIVGATILSNEADEVINYLTIAINKKMKYDEIENTIFGYPTPASDLEYLL</sequence>
<comment type="cofactor">
    <cofactor evidence="1">
        <name>FAD</name>
        <dbReference type="ChEBI" id="CHEBI:57692"/>
    </cofactor>
</comment>
<dbReference type="EC" id="1.-.-.-" evidence="7"/>
<evidence type="ECO:0000259" key="5">
    <source>
        <dbReference type="Pfam" id="PF02852"/>
    </source>
</evidence>
<dbReference type="PIRSF" id="PIRSF000350">
    <property type="entry name" value="Mercury_reductase_MerA"/>
    <property type="match status" value="1"/>
</dbReference>
<dbReference type="PRINTS" id="PR00411">
    <property type="entry name" value="PNDRDTASEI"/>
</dbReference>
<dbReference type="InterPro" id="IPR016156">
    <property type="entry name" value="FAD/NAD-linked_Rdtase_dimer_sf"/>
</dbReference>
<dbReference type="SUPFAM" id="SSF51905">
    <property type="entry name" value="FAD/NAD(P)-binding domain"/>
    <property type="match status" value="1"/>
</dbReference>
<keyword evidence="7" id="KW-0560">Oxidoreductase</keyword>
<dbReference type="PANTHER" id="PTHR43014">
    <property type="entry name" value="MERCURIC REDUCTASE"/>
    <property type="match status" value="1"/>
</dbReference>
<evidence type="ECO:0000259" key="6">
    <source>
        <dbReference type="Pfam" id="PF07992"/>
    </source>
</evidence>
<dbReference type="Gene3D" id="3.30.390.30">
    <property type="match status" value="1"/>
</dbReference>
<evidence type="ECO:0000256" key="4">
    <source>
        <dbReference type="ARBA" id="ARBA00022827"/>
    </source>
</evidence>
<dbReference type="Pfam" id="PF02852">
    <property type="entry name" value="Pyr_redox_dim"/>
    <property type="match status" value="1"/>
</dbReference>
<dbReference type="Pfam" id="PF07992">
    <property type="entry name" value="Pyr_redox_2"/>
    <property type="match status" value="1"/>
</dbReference>
<gene>
    <name evidence="7" type="ORF">ACFQ42_04980</name>
</gene>
<feature type="domain" description="FAD/NAD(P)-binding" evidence="6">
    <location>
        <begin position="8"/>
        <end position="317"/>
    </location>
</feature>
<dbReference type="RefSeq" id="WP_125678149.1">
    <property type="nucleotide sequence ID" value="NZ_JBHTOI010000033.1"/>
</dbReference>
<keyword evidence="8" id="KW-1185">Reference proteome</keyword>
<name>A0ABW4BS94_9LACO</name>
<comment type="caution">
    <text evidence="7">The sequence shown here is derived from an EMBL/GenBank/DDBJ whole genome shotgun (WGS) entry which is preliminary data.</text>
</comment>
<evidence type="ECO:0000256" key="2">
    <source>
        <dbReference type="ARBA" id="ARBA00007532"/>
    </source>
</evidence>
<evidence type="ECO:0000313" key="8">
    <source>
        <dbReference type="Proteomes" id="UP001597251"/>
    </source>
</evidence>
<dbReference type="SUPFAM" id="SSF55424">
    <property type="entry name" value="FAD/NAD-linked reductases, dimerisation (C-terminal) domain"/>
    <property type="match status" value="1"/>
</dbReference>
<evidence type="ECO:0000313" key="7">
    <source>
        <dbReference type="EMBL" id="MFD1418089.1"/>
    </source>
</evidence>
<dbReference type="PRINTS" id="PR00368">
    <property type="entry name" value="FADPNR"/>
</dbReference>
<dbReference type="InterPro" id="IPR001100">
    <property type="entry name" value="Pyr_nuc-diS_OxRdtase"/>
</dbReference>
<dbReference type="Gene3D" id="3.50.50.60">
    <property type="entry name" value="FAD/NAD(P)-binding domain"/>
    <property type="match status" value="2"/>
</dbReference>
<dbReference type="EMBL" id="JBHTOI010000033">
    <property type="protein sequence ID" value="MFD1418089.1"/>
    <property type="molecule type" value="Genomic_DNA"/>
</dbReference>
<keyword evidence="3" id="KW-0285">Flavoprotein</keyword>
<reference evidence="8" key="1">
    <citation type="journal article" date="2019" name="Int. J. Syst. Evol. Microbiol.">
        <title>The Global Catalogue of Microorganisms (GCM) 10K type strain sequencing project: providing services to taxonomists for standard genome sequencing and annotation.</title>
        <authorList>
            <consortium name="The Broad Institute Genomics Platform"/>
            <consortium name="The Broad Institute Genome Sequencing Center for Infectious Disease"/>
            <person name="Wu L."/>
            <person name="Ma J."/>
        </authorList>
    </citation>
    <scope>NUCLEOTIDE SEQUENCE [LARGE SCALE GENOMIC DNA]</scope>
    <source>
        <strain evidence="8">CCM 8936</strain>
    </source>
</reference>
<evidence type="ECO:0000256" key="3">
    <source>
        <dbReference type="ARBA" id="ARBA00022630"/>
    </source>
</evidence>